<evidence type="ECO:0000313" key="3">
    <source>
        <dbReference type="EMBL" id="QGN14627.1"/>
    </source>
</evidence>
<dbReference type="SUPFAM" id="SSF54791">
    <property type="entry name" value="Eukaryotic type KH-domain (KH-domain type I)"/>
    <property type="match status" value="1"/>
</dbReference>
<evidence type="ECO:0000313" key="4">
    <source>
        <dbReference type="Proteomes" id="UP000422736"/>
    </source>
</evidence>
<dbReference type="EMBL" id="CP015055">
    <property type="protein sequence ID" value="QGN14627.1"/>
    <property type="molecule type" value="Genomic_DNA"/>
</dbReference>
<accession>A0ABX6ERI6</accession>
<organism evidence="3 4">
    <name type="scientific">Kluyveromyces marxianus</name>
    <name type="common">Yeast</name>
    <name type="synonym">Candida kefyr</name>
    <dbReference type="NCBI Taxonomy" id="4911"/>
    <lineage>
        <taxon>Eukaryota</taxon>
        <taxon>Fungi</taxon>
        <taxon>Dikarya</taxon>
        <taxon>Ascomycota</taxon>
        <taxon>Saccharomycotina</taxon>
        <taxon>Saccharomycetes</taxon>
        <taxon>Saccharomycetales</taxon>
        <taxon>Saccharomycetaceae</taxon>
        <taxon>Kluyveromyces</taxon>
    </lineage>
</organism>
<dbReference type="InterPro" id="IPR004088">
    <property type="entry name" value="KH_dom_type_1"/>
</dbReference>
<dbReference type="InterPro" id="IPR036612">
    <property type="entry name" value="KH_dom_type_1_sf"/>
</dbReference>
<dbReference type="InterPro" id="IPR004087">
    <property type="entry name" value="KH_dom"/>
</dbReference>
<gene>
    <name evidence="3" type="ORF">FIM1_1291</name>
</gene>
<sequence length="724" mass="82476">MESFISFVPLKASAIVRPSEDTFIFSSISKWSKLEGKECVYEVPTEFNIVRTAENRDGSIDLYCLLETKNLQDVSKWDPLSSTEVDLSVNIDEHEWIPLLESLVDDWNKNGYHADIIVVKKQNHRRATGSRNEYMDKTAILIGLKSKLAIMEIELKCAFAMKSNKHIDFINTKAVSMLPLLAGQNGSNWRHLSECFDTNIIYSELGLAGYDYPDTLFLEGSQKCSLLCAKHYLQNKLNSFVDGGLYATTIASISPLKLSYLRSIFSSKHIMNLMKKYPSYILLTSDGIQFQSYSAALLDIVRKRFVRNILADISELRFWFSSAEGTSEVMTSKRTKFKQIAIDHQVIFSYDEANNFISFTGSNESIQRAYNDIIIERLPGVKNIRFTLELDTIYKDFISGKKNGKLMKIMDLTKCAISLENDHSGNMLVVLQGDNIEQLKDSFTLLLQELPCEKSFFIPEAYHRPVIGAGGSVIQTIMRKYNVYIQFSNSFQLPQTDWAFIRYDNVIIRCPSKNKANIQAAEEQLLNLSEQYSQIQNTVYVQMSPGQYKYLTHARENLSFISEIEKTYSCYISFPQSLPNGNFHLTIKGNDNGPEQAANALTSHFGREIEINVKDPISNKIISNGLLLPLTLNEVQLTHYDQTIRLTFSSEMTAKKLEKVFFLIETYIKDTNNRINSKKEISPYSSVAPLYGVGKTITDMPQVQSHSHSHTNVPMLNEYSQIRM</sequence>
<name>A0ABX6ERI6_KLUMA</name>
<dbReference type="Pfam" id="PF00013">
    <property type="entry name" value="KH_1"/>
    <property type="match status" value="1"/>
</dbReference>
<evidence type="ECO:0000259" key="2">
    <source>
        <dbReference type="SMART" id="SM00322"/>
    </source>
</evidence>
<dbReference type="SMART" id="SM00322">
    <property type="entry name" value="KH"/>
    <property type="match status" value="1"/>
</dbReference>
<dbReference type="PROSITE" id="PS50084">
    <property type="entry name" value="KH_TYPE_1"/>
    <property type="match status" value="1"/>
</dbReference>
<keyword evidence="4" id="KW-1185">Reference proteome</keyword>
<dbReference type="Proteomes" id="UP000422736">
    <property type="component" value="Chromosome 2"/>
</dbReference>
<dbReference type="Gene3D" id="3.30.1370.10">
    <property type="entry name" value="K Homology domain, type 1"/>
    <property type="match status" value="1"/>
</dbReference>
<evidence type="ECO:0000256" key="1">
    <source>
        <dbReference type="PROSITE-ProRule" id="PRU00117"/>
    </source>
</evidence>
<reference evidence="3 4" key="1">
    <citation type="submission" date="2016-03" db="EMBL/GenBank/DDBJ databases">
        <title>How can Kluyveromyces marxianus grow so fast - potential evolutionary course in Saccharomyces Complex revealed by comparative genomics.</title>
        <authorList>
            <person name="Mo W."/>
            <person name="Lu W."/>
            <person name="Yang X."/>
            <person name="Qi J."/>
            <person name="Lv H."/>
        </authorList>
    </citation>
    <scope>NUCLEOTIDE SEQUENCE [LARGE SCALE GENOMIC DNA]</scope>
    <source>
        <strain evidence="3 4">FIM1</strain>
    </source>
</reference>
<proteinExistence type="predicted"/>
<keyword evidence="1" id="KW-0694">RNA-binding</keyword>
<protein>
    <submittedName>
        <fullName evidence="3">KH domain-containing protein YLL032C</fullName>
    </submittedName>
</protein>
<feature type="domain" description="K Homology" evidence="2">
    <location>
        <begin position="450"/>
        <end position="530"/>
    </location>
</feature>
<dbReference type="CDD" id="cd22453">
    <property type="entry name" value="KH-I_MUG60_like"/>
    <property type="match status" value="1"/>
</dbReference>